<accession>A0A892ZJA8</accession>
<name>A0A892ZJA8_9NEIS</name>
<dbReference type="Proteomes" id="UP000653156">
    <property type="component" value="Chromosome"/>
</dbReference>
<reference evidence="2" key="1">
    <citation type="submission" date="2021-02" db="EMBL/GenBank/DDBJ databases">
        <title>Neisseriaceae sp. 26B isolated from the cloaca of a Common Toad-headed Turtle (Mesoclemmys nasuta).</title>
        <authorList>
            <person name="Spergser J."/>
            <person name="Busse H.-J."/>
        </authorList>
    </citation>
    <scope>NUCLEOTIDE SEQUENCE</scope>
    <source>
        <strain evidence="2">26B</strain>
    </source>
</reference>
<dbReference type="KEGG" id="ptes:JQU52_14190"/>
<sequence length="331" mass="37911">MSALKESLLRNDSAAERLKAAGRKSLPCLNRNISIRPGIDDASAANEAAAGGKVAPVFSSSEVRAKSDKEAELNEFTTAHRKSAYALELNTKALIDRFGIDHVGFMTLTFADHVTCPSEAQRRFNSLRTNFLKHHYKHYIRVVERTKSGRIHYHLLVVCKDNIRRGLNFRQIAARNYKTANEAIKRHWKNLRTAMPKYGFGRSELMPVKTNSKGLARYVAKYIGKHIDSRISADKGVRLCQTSQDKQSKWKIATSNFQFASPGSKLWRQKLKNWIIEVDNYLFERHIIGGYYRSQTDYQFMTQENYSELLTQRLGSKWAYTNRQTIAAMPI</sequence>
<dbReference type="AlphaFoldDB" id="A0A892ZJA8"/>
<evidence type="ECO:0000313" key="2">
    <source>
        <dbReference type="EMBL" id="QRQ81796.1"/>
    </source>
</evidence>
<gene>
    <name evidence="2" type="ORF">JQU52_14190</name>
</gene>
<keyword evidence="2" id="KW-0255">Endonuclease</keyword>
<dbReference type="RefSeq" id="WP_230339097.1">
    <property type="nucleotide sequence ID" value="NZ_CP069798.1"/>
</dbReference>
<dbReference type="InterPro" id="IPR056906">
    <property type="entry name" value="ORF2/G2P_dom"/>
</dbReference>
<feature type="domain" description="Replication-associated protein ORF2/G2P" evidence="1">
    <location>
        <begin position="105"/>
        <end position="226"/>
    </location>
</feature>
<keyword evidence="2" id="KW-0378">Hydrolase</keyword>
<keyword evidence="3" id="KW-1185">Reference proteome</keyword>
<evidence type="ECO:0000259" key="1">
    <source>
        <dbReference type="Pfam" id="PF23343"/>
    </source>
</evidence>
<evidence type="ECO:0000313" key="3">
    <source>
        <dbReference type="Proteomes" id="UP000653156"/>
    </source>
</evidence>
<proteinExistence type="predicted"/>
<dbReference type="EMBL" id="CP069798">
    <property type="protein sequence ID" value="QRQ81796.1"/>
    <property type="molecule type" value="Genomic_DNA"/>
</dbReference>
<dbReference type="GO" id="GO:0004519">
    <property type="term" value="F:endonuclease activity"/>
    <property type="evidence" value="ECO:0007669"/>
    <property type="project" value="UniProtKB-KW"/>
</dbReference>
<dbReference type="Pfam" id="PF23343">
    <property type="entry name" value="REP_ORF2-G2P"/>
    <property type="match status" value="1"/>
</dbReference>
<organism evidence="2 3">
    <name type="scientific">Paralysiella testudinis</name>
    <dbReference type="NCBI Taxonomy" id="2809020"/>
    <lineage>
        <taxon>Bacteria</taxon>
        <taxon>Pseudomonadati</taxon>
        <taxon>Pseudomonadota</taxon>
        <taxon>Betaproteobacteria</taxon>
        <taxon>Neisseriales</taxon>
        <taxon>Neisseriaceae</taxon>
        <taxon>Paralysiella</taxon>
    </lineage>
</organism>
<keyword evidence="2" id="KW-0540">Nuclease</keyword>
<protein>
    <submittedName>
        <fullName evidence="2">Replication endonuclease</fullName>
    </submittedName>
</protein>